<keyword evidence="1" id="KW-1133">Transmembrane helix</keyword>
<feature type="transmembrane region" description="Helical" evidence="1">
    <location>
        <begin position="81"/>
        <end position="100"/>
    </location>
</feature>
<keyword evidence="1" id="KW-0472">Membrane</keyword>
<proteinExistence type="predicted"/>
<dbReference type="GeneID" id="89934409"/>
<dbReference type="Proteomes" id="UP001302812">
    <property type="component" value="Unassembled WGS sequence"/>
</dbReference>
<reference evidence="2" key="2">
    <citation type="submission" date="2023-05" db="EMBL/GenBank/DDBJ databases">
        <authorList>
            <consortium name="Lawrence Berkeley National Laboratory"/>
            <person name="Steindorff A."/>
            <person name="Hensen N."/>
            <person name="Bonometti L."/>
            <person name="Westerberg I."/>
            <person name="Brannstrom I.O."/>
            <person name="Guillou S."/>
            <person name="Cros-Aarteil S."/>
            <person name="Calhoun S."/>
            <person name="Haridas S."/>
            <person name="Kuo A."/>
            <person name="Mondo S."/>
            <person name="Pangilinan J."/>
            <person name="Riley R."/>
            <person name="Labutti K."/>
            <person name="Andreopoulos B."/>
            <person name="Lipzen A."/>
            <person name="Chen C."/>
            <person name="Yanf M."/>
            <person name="Daum C."/>
            <person name="Ng V."/>
            <person name="Clum A."/>
            <person name="Ohm R."/>
            <person name="Martin F."/>
            <person name="Silar P."/>
            <person name="Natvig D."/>
            <person name="Lalanne C."/>
            <person name="Gautier V."/>
            <person name="Ament-Velasquez S.L."/>
            <person name="Kruys A."/>
            <person name="Hutchinson M.I."/>
            <person name="Powell A.J."/>
            <person name="Barry K."/>
            <person name="Miller A.N."/>
            <person name="Grigoriev I.V."/>
            <person name="Debuchy R."/>
            <person name="Gladieux P."/>
            <person name="Thoren M.H."/>
            <person name="Johannesson H."/>
        </authorList>
    </citation>
    <scope>NUCLEOTIDE SEQUENCE</scope>
    <source>
        <strain evidence="2">CBS 508.74</strain>
    </source>
</reference>
<keyword evidence="3" id="KW-1185">Reference proteome</keyword>
<evidence type="ECO:0000313" key="2">
    <source>
        <dbReference type="EMBL" id="KAK4113950.1"/>
    </source>
</evidence>
<protein>
    <submittedName>
        <fullName evidence="2">Uncharacterized protein</fullName>
    </submittedName>
</protein>
<feature type="transmembrane region" description="Helical" evidence="1">
    <location>
        <begin position="143"/>
        <end position="163"/>
    </location>
</feature>
<comment type="caution">
    <text evidence="2">The sequence shown here is derived from an EMBL/GenBank/DDBJ whole genome shotgun (WGS) entry which is preliminary data.</text>
</comment>
<dbReference type="EMBL" id="MU853338">
    <property type="protein sequence ID" value="KAK4113950.1"/>
    <property type="molecule type" value="Genomic_DNA"/>
</dbReference>
<organism evidence="2 3">
    <name type="scientific">Canariomyces notabilis</name>
    <dbReference type="NCBI Taxonomy" id="2074819"/>
    <lineage>
        <taxon>Eukaryota</taxon>
        <taxon>Fungi</taxon>
        <taxon>Dikarya</taxon>
        <taxon>Ascomycota</taxon>
        <taxon>Pezizomycotina</taxon>
        <taxon>Sordariomycetes</taxon>
        <taxon>Sordariomycetidae</taxon>
        <taxon>Sordariales</taxon>
        <taxon>Chaetomiaceae</taxon>
        <taxon>Canariomyces</taxon>
    </lineage>
</organism>
<accession>A0AAN6THG1</accession>
<gene>
    <name evidence="2" type="ORF">N656DRAFT_608566</name>
</gene>
<dbReference type="AlphaFoldDB" id="A0AAN6THG1"/>
<dbReference type="RefSeq" id="XP_064671520.1">
    <property type="nucleotide sequence ID" value="XM_064810284.1"/>
</dbReference>
<evidence type="ECO:0000313" key="3">
    <source>
        <dbReference type="Proteomes" id="UP001302812"/>
    </source>
</evidence>
<sequence length="186" mass="20429">MNARRCACMLRARSLISTGSPNLDPARLGSGGLLVPIPRSNPPKQTPCLMIHSNPDILIYSRRREERRQDPQPEGERARHLQVTFICFAAGLVLLIPLPVPSISRISNLTASGIRGLRNCELGRKSGKRRRCVGSSSQAAEPGFSVVGELGLVALPLLLVWVVNCLRRRSWTQVVIPANVKLVGRR</sequence>
<evidence type="ECO:0000256" key="1">
    <source>
        <dbReference type="SAM" id="Phobius"/>
    </source>
</evidence>
<name>A0AAN6THG1_9PEZI</name>
<reference evidence="2" key="1">
    <citation type="journal article" date="2023" name="Mol. Phylogenet. Evol.">
        <title>Genome-scale phylogeny and comparative genomics of the fungal order Sordariales.</title>
        <authorList>
            <person name="Hensen N."/>
            <person name="Bonometti L."/>
            <person name="Westerberg I."/>
            <person name="Brannstrom I.O."/>
            <person name="Guillou S."/>
            <person name="Cros-Aarteil S."/>
            <person name="Calhoun S."/>
            <person name="Haridas S."/>
            <person name="Kuo A."/>
            <person name="Mondo S."/>
            <person name="Pangilinan J."/>
            <person name="Riley R."/>
            <person name="LaButti K."/>
            <person name="Andreopoulos B."/>
            <person name="Lipzen A."/>
            <person name="Chen C."/>
            <person name="Yan M."/>
            <person name="Daum C."/>
            <person name="Ng V."/>
            <person name="Clum A."/>
            <person name="Steindorff A."/>
            <person name="Ohm R.A."/>
            <person name="Martin F."/>
            <person name="Silar P."/>
            <person name="Natvig D.O."/>
            <person name="Lalanne C."/>
            <person name="Gautier V."/>
            <person name="Ament-Velasquez S.L."/>
            <person name="Kruys A."/>
            <person name="Hutchinson M.I."/>
            <person name="Powell A.J."/>
            <person name="Barry K."/>
            <person name="Miller A.N."/>
            <person name="Grigoriev I.V."/>
            <person name="Debuchy R."/>
            <person name="Gladieux P."/>
            <person name="Hiltunen Thoren M."/>
            <person name="Johannesson H."/>
        </authorList>
    </citation>
    <scope>NUCLEOTIDE SEQUENCE</scope>
    <source>
        <strain evidence="2">CBS 508.74</strain>
    </source>
</reference>
<keyword evidence="1" id="KW-0812">Transmembrane</keyword>